<protein>
    <submittedName>
        <fullName evidence="3">Uncharacterized protein</fullName>
    </submittedName>
</protein>
<accession>A0A9X0DCM1</accession>
<keyword evidence="2" id="KW-1133">Transmembrane helix</keyword>
<comment type="caution">
    <text evidence="3">The sequence shown here is derived from an EMBL/GenBank/DDBJ whole genome shotgun (WGS) entry which is preliminary data.</text>
</comment>
<gene>
    <name evidence="3" type="ORF">OCU04_013086</name>
</gene>
<keyword evidence="4" id="KW-1185">Reference proteome</keyword>
<feature type="transmembrane region" description="Helical" evidence="2">
    <location>
        <begin position="48"/>
        <end position="70"/>
    </location>
</feature>
<proteinExistence type="predicted"/>
<organism evidence="3 4">
    <name type="scientific">Sclerotinia nivalis</name>
    <dbReference type="NCBI Taxonomy" id="352851"/>
    <lineage>
        <taxon>Eukaryota</taxon>
        <taxon>Fungi</taxon>
        <taxon>Dikarya</taxon>
        <taxon>Ascomycota</taxon>
        <taxon>Pezizomycotina</taxon>
        <taxon>Leotiomycetes</taxon>
        <taxon>Helotiales</taxon>
        <taxon>Sclerotiniaceae</taxon>
        <taxon>Sclerotinia</taxon>
    </lineage>
</organism>
<feature type="compositionally biased region" description="Low complexity" evidence="1">
    <location>
        <begin position="12"/>
        <end position="29"/>
    </location>
</feature>
<feature type="region of interest" description="Disordered" evidence="1">
    <location>
        <begin position="1"/>
        <end position="29"/>
    </location>
</feature>
<keyword evidence="2" id="KW-0472">Membrane</keyword>
<evidence type="ECO:0000256" key="1">
    <source>
        <dbReference type="SAM" id="MobiDB-lite"/>
    </source>
</evidence>
<feature type="region of interest" description="Disordered" evidence="1">
    <location>
        <begin position="164"/>
        <end position="185"/>
    </location>
</feature>
<evidence type="ECO:0000256" key="2">
    <source>
        <dbReference type="SAM" id="Phobius"/>
    </source>
</evidence>
<feature type="transmembrane region" description="Helical" evidence="2">
    <location>
        <begin position="76"/>
        <end position="95"/>
    </location>
</feature>
<feature type="region of interest" description="Disordered" evidence="1">
    <location>
        <begin position="243"/>
        <end position="270"/>
    </location>
</feature>
<reference evidence="3" key="1">
    <citation type="submission" date="2022-11" db="EMBL/GenBank/DDBJ databases">
        <title>Genome Resource of Sclerotinia nivalis Strain SnTB1, a Plant Pathogen Isolated from American Ginseng.</title>
        <authorList>
            <person name="Fan S."/>
        </authorList>
    </citation>
    <scope>NUCLEOTIDE SEQUENCE</scope>
    <source>
        <strain evidence="3">SnTB1</strain>
    </source>
</reference>
<feature type="compositionally biased region" description="Pro residues" evidence="1">
    <location>
        <begin position="1"/>
        <end position="11"/>
    </location>
</feature>
<dbReference type="AlphaFoldDB" id="A0A9X0DCM1"/>
<evidence type="ECO:0000313" key="4">
    <source>
        <dbReference type="Proteomes" id="UP001152300"/>
    </source>
</evidence>
<keyword evidence="2" id="KW-0812">Transmembrane</keyword>
<name>A0A9X0DCM1_9HELO</name>
<dbReference type="OrthoDB" id="3535870at2759"/>
<dbReference type="EMBL" id="JAPEIS010000018">
    <property type="protein sequence ID" value="KAJ8057904.1"/>
    <property type="molecule type" value="Genomic_DNA"/>
</dbReference>
<sequence>MSSPKPKPSPSTPTSTSTNPSTTPLPTASTSLIRPPRYYMLTAFTNRLLPLALFTIFLITGTVILIYTVVDKKVLPMRYIVGSYITVAVIVGLWGELRVILFLRRGFGGLGTDELERGMGMQGVNGVNGGIGINGINGIWGKKERRVKKCLKWLRETGGLIGKFNRRNHGNRNGDGNRSTESESRRNNIEIANSSNPSQVARSIQNPQPAQEEIPLRNLGHPTPDPRVSISPLQIAVPSLSIPMNTQARSSRPRSYPHASEPSRRSQIHAVVSSHKRAWNIRSRDMLSVQHPEQVNALQPVPCIDGESRGMDITTQARLGIELAHD</sequence>
<dbReference type="Proteomes" id="UP001152300">
    <property type="component" value="Unassembled WGS sequence"/>
</dbReference>
<evidence type="ECO:0000313" key="3">
    <source>
        <dbReference type="EMBL" id="KAJ8057904.1"/>
    </source>
</evidence>